<dbReference type="PANTHER" id="PTHR10947">
    <property type="entry name" value="PHENYLALANYL-TRNA SYNTHETASE BETA CHAIN AND LEUCINE-RICH REPEAT-CONTAINING PROTEIN 47"/>
    <property type="match status" value="1"/>
</dbReference>
<dbReference type="PROSITE" id="PS51483">
    <property type="entry name" value="B5"/>
    <property type="match status" value="1"/>
</dbReference>
<dbReference type="SUPFAM" id="SSF55681">
    <property type="entry name" value="Class II aaRS and biotin synthetases"/>
    <property type="match status" value="1"/>
</dbReference>
<dbReference type="FunFam" id="3.50.40.10:FF:000002">
    <property type="entry name" value="phenylalanine--tRNA ligase beta subunit"/>
    <property type="match status" value="1"/>
</dbReference>
<dbReference type="InterPro" id="IPR005147">
    <property type="entry name" value="tRNA_synthase_B5-dom"/>
</dbReference>
<keyword evidence="11" id="KW-0460">Magnesium</keyword>
<dbReference type="InterPro" id="IPR045864">
    <property type="entry name" value="aa-tRNA-synth_II/BPL/LPL"/>
</dbReference>
<dbReference type="GO" id="GO:0005524">
    <property type="term" value="F:ATP binding"/>
    <property type="evidence" value="ECO:0007669"/>
    <property type="project" value="UniProtKB-KW"/>
</dbReference>
<dbReference type="Gene3D" id="3.30.56.10">
    <property type="match status" value="2"/>
</dbReference>
<dbReference type="SUPFAM" id="SSF56037">
    <property type="entry name" value="PheT/TilS domain"/>
    <property type="match status" value="1"/>
</dbReference>
<dbReference type="FunFam" id="3.30.56.10:FF:000005">
    <property type="entry name" value="Phenylalanine--tRNA ligase beta subunit"/>
    <property type="match status" value="1"/>
</dbReference>
<evidence type="ECO:0000256" key="2">
    <source>
        <dbReference type="ARBA" id="ARBA00004496"/>
    </source>
</evidence>
<dbReference type="GO" id="GO:0006432">
    <property type="term" value="P:phenylalanyl-tRNA aminoacylation"/>
    <property type="evidence" value="ECO:0007669"/>
    <property type="project" value="InterPro"/>
</dbReference>
<comment type="catalytic activity">
    <reaction evidence="15">
        <text>tRNA(Phe) + L-phenylalanine + ATP = L-phenylalanyl-tRNA(Phe) + AMP + diphosphate + H(+)</text>
        <dbReference type="Rhea" id="RHEA:19413"/>
        <dbReference type="Rhea" id="RHEA-COMP:9668"/>
        <dbReference type="Rhea" id="RHEA-COMP:9699"/>
        <dbReference type="ChEBI" id="CHEBI:15378"/>
        <dbReference type="ChEBI" id="CHEBI:30616"/>
        <dbReference type="ChEBI" id="CHEBI:33019"/>
        <dbReference type="ChEBI" id="CHEBI:58095"/>
        <dbReference type="ChEBI" id="CHEBI:78442"/>
        <dbReference type="ChEBI" id="CHEBI:78531"/>
        <dbReference type="ChEBI" id="CHEBI:456215"/>
        <dbReference type="EC" id="6.1.1.20"/>
    </reaction>
</comment>
<dbReference type="KEGG" id="fcy:FRACYDRAFT_273892"/>
<dbReference type="EC" id="6.1.1.20" evidence="5"/>
<sequence>MPTVALEKDQLFTHLGRTYTDDEFDELCFEFGVELDEITSEREEAEKSSTVKLSKQQIAELSENVIYKIDIPANRYDLLCVEGLCRGLRIFLGDQDAPEYTIVEGEGAGGSATVTVIKTNTDTIRPFVVAAILKDVVFTPERYASFIDLQDQLHRNLCRQRTLVAIGTHDLDTVEGPFVYDARPPTEIEFVPLTPDDRGAFNAKDLMEYYETEVAVKHLKPYVPIIKNSPLYPVIVDSQNRVLSLPPIINGTHSKITLDTKNVFIECTATDLTKANIVLDTVVTMFSEYCAKPFTVVPVKVDYQDDSGNIVDSYVSPMLSKRRETAKIDFCNSLIGINLSPTEIQNLCNKVQLGPAQLLENDTILEVTVPPTRSDILHAVDIAEDIAIAYGYNNIVKRVPKTNTVGGAEPLNQVGDLLREEIGRAGYTEVLTHGLCSIHDNFTALQCPVREDWAVSLSNPANIEYQVVRTTLLPGLLKTFQHNKSASFAQGFKLFEISDAVVIDRENSITDTIVGARNVRKLCAAYAGPTSGFEIIHGLVDRIMTLMEVAPEASYVATSGKKSSATGGADEEKYRISREGWYYTIAELPYNGNAHESKMYFPGRAAQVLLTKPSHKEKIRVGTFGILHPLVLKNFDIQYPSSVVEIDLEELM</sequence>
<evidence type="ECO:0000256" key="7">
    <source>
        <dbReference type="ARBA" id="ARBA00022598"/>
    </source>
</evidence>
<keyword evidence="8" id="KW-0479">Metal-binding</keyword>
<keyword evidence="6" id="KW-0963">Cytoplasm</keyword>
<evidence type="ECO:0000256" key="13">
    <source>
        <dbReference type="ARBA" id="ARBA00023146"/>
    </source>
</evidence>
<dbReference type="SMART" id="SM00873">
    <property type="entry name" value="B3_4"/>
    <property type="match status" value="1"/>
</dbReference>
<dbReference type="PANTHER" id="PTHR10947:SF0">
    <property type="entry name" value="PHENYLALANINE--TRNA LIGASE BETA SUBUNIT"/>
    <property type="match status" value="1"/>
</dbReference>
<dbReference type="OrthoDB" id="1698572at2759"/>
<evidence type="ECO:0000256" key="14">
    <source>
        <dbReference type="ARBA" id="ARBA00033189"/>
    </source>
</evidence>
<evidence type="ECO:0000313" key="18">
    <source>
        <dbReference type="Proteomes" id="UP000095751"/>
    </source>
</evidence>
<evidence type="ECO:0000256" key="1">
    <source>
        <dbReference type="ARBA" id="ARBA00001946"/>
    </source>
</evidence>
<keyword evidence="13 17" id="KW-0030">Aminoacyl-tRNA synthetase</keyword>
<evidence type="ECO:0000256" key="15">
    <source>
        <dbReference type="ARBA" id="ARBA00049255"/>
    </source>
</evidence>
<dbReference type="InParanoid" id="A0A1E7FWF8"/>
<dbReference type="InterPro" id="IPR040659">
    <property type="entry name" value="PhetRS_B1"/>
</dbReference>
<dbReference type="Pfam" id="PF03483">
    <property type="entry name" value="B3_4"/>
    <property type="match status" value="1"/>
</dbReference>
<keyword evidence="7" id="KW-0436">Ligase</keyword>
<dbReference type="Gene3D" id="3.50.40.10">
    <property type="entry name" value="Phenylalanyl-trna Synthetase, Chain B, domain 3"/>
    <property type="match status" value="1"/>
</dbReference>
<accession>A0A1E7FWF8</accession>
<evidence type="ECO:0000256" key="4">
    <source>
        <dbReference type="ARBA" id="ARBA00011209"/>
    </source>
</evidence>
<evidence type="ECO:0000256" key="10">
    <source>
        <dbReference type="ARBA" id="ARBA00022840"/>
    </source>
</evidence>
<dbReference type="Pfam" id="PF17759">
    <property type="entry name" value="tRNA_synthFbeta"/>
    <property type="match status" value="1"/>
</dbReference>
<dbReference type="InterPro" id="IPR009061">
    <property type="entry name" value="DNA-bd_dom_put_sf"/>
</dbReference>
<keyword evidence="12" id="KW-0648">Protein biosynthesis</keyword>
<dbReference type="GO" id="GO:0009328">
    <property type="term" value="C:phenylalanine-tRNA ligase complex"/>
    <property type="evidence" value="ECO:0007669"/>
    <property type="project" value="TreeGrafter"/>
</dbReference>
<dbReference type="Pfam" id="PF18262">
    <property type="entry name" value="PhetRS_B1"/>
    <property type="match status" value="1"/>
</dbReference>
<comment type="subcellular location">
    <subcellularLocation>
        <location evidence="2">Cytoplasm</location>
    </subcellularLocation>
</comment>
<dbReference type="NCBIfam" id="TIGR00471">
    <property type="entry name" value="pheT_arch"/>
    <property type="match status" value="1"/>
</dbReference>
<evidence type="ECO:0000256" key="12">
    <source>
        <dbReference type="ARBA" id="ARBA00022917"/>
    </source>
</evidence>
<comment type="similarity">
    <text evidence="3">Belongs to the phenylalanyl-tRNA synthetase beta subunit family. Type 2 subfamily.</text>
</comment>
<organism evidence="17 18">
    <name type="scientific">Fragilariopsis cylindrus CCMP1102</name>
    <dbReference type="NCBI Taxonomy" id="635003"/>
    <lineage>
        <taxon>Eukaryota</taxon>
        <taxon>Sar</taxon>
        <taxon>Stramenopiles</taxon>
        <taxon>Ochrophyta</taxon>
        <taxon>Bacillariophyta</taxon>
        <taxon>Bacillariophyceae</taxon>
        <taxon>Bacillariophycidae</taxon>
        <taxon>Bacillariales</taxon>
        <taxon>Bacillariaceae</taxon>
        <taxon>Fragilariopsis</taxon>
    </lineage>
</organism>
<feature type="domain" description="B5" evidence="16">
    <location>
        <begin position="319"/>
        <end position="397"/>
    </location>
</feature>
<dbReference type="Gene3D" id="3.30.930.10">
    <property type="entry name" value="Bira Bifunctional Protein, Domain 2"/>
    <property type="match status" value="1"/>
</dbReference>
<evidence type="ECO:0000256" key="5">
    <source>
        <dbReference type="ARBA" id="ARBA00012814"/>
    </source>
</evidence>
<dbReference type="SMART" id="SM00874">
    <property type="entry name" value="B5"/>
    <property type="match status" value="1"/>
</dbReference>
<evidence type="ECO:0000313" key="17">
    <source>
        <dbReference type="EMBL" id="OEU22465.1"/>
    </source>
</evidence>
<dbReference type="Pfam" id="PF03484">
    <property type="entry name" value="B5"/>
    <property type="match status" value="1"/>
</dbReference>
<keyword evidence="9" id="KW-0547">Nucleotide-binding</keyword>
<dbReference type="SUPFAM" id="SSF46955">
    <property type="entry name" value="Putative DNA-binding domain"/>
    <property type="match status" value="2"/>
</dbReference>
<evidence type="ECO:0000256" key="11">
    <source>
        <dbReference type="ARBA" id="ARBA00022842"/>
    </source>
</evidence>
<comment type="subunit">
    <text evidence="4">Tetramer of two alpha and two beta subunits.</text>
</comment>
<protein>
    <recommendedName>
        <fullName evidence="5">phenylalanine--tRNA ligase</fullName>
        <ecNumber evidence="5">6.1.1.20</ecNumber>
    </recommendedName>
    <alternativeName>
        <fullName evidence="14">Phenylalanyl-tRNA synthetase beta subunit</fullName>
    </alternativeName>
</protein>
<dbReference type="AlphaFoldDB" id="A0A1E7FWF8"/>
<dbReference type="GO" id="GO:0004826">
    <property type="term" value="F:phenylalanine-tRNA ligase activity"/>
    <property type="evidence" value="ECO:0007669"/>
    <property type="project" value="UniProtKB-EC"/>
</dbReference>
<dbReference type="InterPro" id="IPR045060">
    <property type="entry name" value="Phe-tRNA-ligase_IIc_bsu"/>
</dbReference>
<evidence type="ECO:0000256" key="9">
    <source>
        <dbReference type="ARBA" id="ARBA00022741"/>
    </source>
</evidence>
<dbReference type="GO" id="GO:0000287">
    <property type="term" value="F:magnesium ion binding"/>
    <property type="evidence" value="ECO:0007669"/>
    <property type="project" value="InterPro"/>
</dbReference>
<comment type="cofactor">
    <cofactor evidence="1">
        <name>Mg(2+)</name>
        <dbReference type="ChEBI" id="CHEBI:18420"/>
    </cofactor>
</comment>
<keyword evidence="18" id="KW-1185">Reference proteome</keyword>
<dbReference type="FunCoup" id="A0A1E7FWF8">
    <property type="interactions" value="502"/>
</dbReference>
<evidence type="ECO:0000259" key="16">
    <source>
        <dbReference type="PROSITE" id="PS51483"/>
    </source>
</evidence>
<evidence type="ECO:0000256" key="8">
    <source>
        <dbReference type="ARBA" id="ARBA00022723"/>
    </source>
</evidence>
<dbReference type="InterPro" id="IPR004531">
    <property type="entry name" value="Phe-tRNA-synth_IIc_bsu_arc_euk"/>
</dbReference>
<proteinExistence type="inferred from homology"/>
<reference evidence="17 18" key="1">
    <citation type="submission" date="2016-09" db="EMBL/GenBank/DDBJ databases">
        <title>Extensive genetic diversity and differential bi-allelic expression allows diatom success in the polar Southern Ocean.</title>
        <authorList>
            <consortium name="DOE Joint Genome Institute"/>
            <person name="Mock T."/>
            <person name="Otillar R.P."/>
            <person name="Strauss J."/>
            <person name="Dupont C."/>
            <person name="Frickenhaus S."/>
            <person name="Maumus F."/>
            <person name="Mcmullan M."/>
            <person name="Sanges R."/>
            <person name="Schmutz J."/>
            <person name="Toseland A."/>
            <person name="Valas R."/>
            <person name="Veluchamy A."/>
            <person name="Ward B.J."/>
            <person name="Allen A."/>
            <person name="Barry K."/>
            <person name="Falciatore A."/>
            <person name="Ferrante M."/>
            <person name="Fortunato A.E."/>
            <person name="Gloeckner G."/>
            <person name="Gruber A."/>
            <person name="Hipkin R."/>
            <person name="Janech M."/>
            <person name="Kroth P."/>
            <person name="Leese F."/>
            <person name="Lindquist E."/>
            <person name="Lyon B.R."/>
            <person name="Martin J."/>
            <person name="Mayer C."/>
            <person name="Parker M."/>
            <person name="Quesneville H."/>
            <person name="Raymond J."/>
            <person name="Uhlig C."/>
            <person name="Valentin K.U."/>
            <person name="Worden A.Z."/>
            <person name="Armbrust E.V."/>
            <person name="Bowler C."/>
            <person name="Green B."/>
            <person name="Moulton V."/>
            <person name="Van Oosterhout C."/>
            <person name="Grigoriev I."/>
        </authorList>
    </citation>
    <scope>NUCLEOTIDE SEQUENCE [LARGE SCALE GENOMIC DNA]</scope>
    <source>
        <strain evidence="17 18">CCMP1102</strain>
    </source>
</reference>
<dbReference type="GO" id="GO:0003723">
    <property type="term" value="F:RNA binding"/>
    <property type="evidence" value="ECO:0007669"/>
    <property type="project" value="InterPro"/>
</dbReference>
<keyword evidence="10" id="KW-0067">ATP-binding</keyword>
<dbReference type="EMBL" id="KV784353">
    <property type="protein sequence ID" value="OEU22465.1"/>
    <property type="molecule type" value="Genomic_DNA"/>
</dbReference>
<name>A0A1E7FWF8_9STRA</name>
<gene>
    <name evidence="17" type="ORF">FRACYDRAFT_273892</name>
</gene>
<dbReference type="InterPro" id="IPR005146">
    <property type="entry name" value="B3/B4_tRNA-bd"/>
</dbReference>
<dbReference type="InterPro" id="IPR020825">
    <property type="entry name" value="Phe-tRNA_synthase-like_B3/B4"/>
</dbReference>
<evidence type="ECO:0000256" key="3">
    <source>
        <dbReference type="ARBA" id="ARBA00007438"/>
    </source>
</evidence>
<evidence type="ECO:0000256" key="6">
    <source>
        <dbReference type="ARBA" id="ARBA00022490"/>
    </source>
</evidence>
<dbReference type="Proteomes" id="UP000095751">
    <property type="component" value="Unassembled WGS sequence"/>
</dbReference>
<dbReference type="InterPro" id="IPR041616">
    <property type="entry name" value="PheRS_beta_core"/>
</dbReference>